<feature type="compositionally biased region" description="Pro residues" evidence="6">
    <location>
        <begin position="166"/>
        <end position="180"/>
    </location>
</feature>
<evidence type="ECO:0000313" key="9">
    <source>
        <dbReference type="Proteomes" id="UP001140011"/>
    </source>
</evidence>
<feature type="compositionally biased region" description="Polar residues" evidence="6">
    <location>
        <begin position="825"/>
        <end position="834"/>
    </location>
</feature>
<feature type="region of interest" description="Disordered" evidence="6">
    <location>
        <begin position="802"/>
        <end position="872"/>
    </location>
</feature>
<organism evidence="8 9">
    <name type="scientific">Coemansia pectinata</name>
    <dbReference type="NCBI Taxonomy" id="1052879"/>
    <lineage>
        <taxon>Eukaryota</taxon>
        <taxon>Fungi</taxon>
        <taxon>Fungi incertae sedis</taxon>
        <taxon>Zoopagomycota</taxon>
        <taxon>Kickxellomycotina</taxon>
        <taxon>Kickxellomycetes</taxon>
        <taxon>Kickxellales</taxon>
        <taxon>Kickxellaceae</taxon>
        <taxon>Coemansia</taxon>
    </lineage>
</organism>
<dbReference type="PRINTS" id="PR00755">
    <property type="entry name" value="AFLATOXINBRP"/>
</dbReference>
<keyword evidence="2" id="KW-0479">Metal-binding</keyword>
<evidence type="ECO:0000256" key="6">
    <source>
        <dbReference type="SAM" id="MobiDB-lite"/>
    </source>
</evidence>
<dbReference type="InterPro" id="IPR050815">
    <property type="entry name" value="TF_fung"/>
</dbReference>
<keyword evidence="9" id="KW-1185">Reference proteome</keyword>
<comment type="subcellular location">
    <subcellularLocation>
        <location evidence="1">Nucleus</location>
    </subcellularLocation>
</comment>
<keyword evidence="5" id="KW-0539">Nucleus</keyword>
<keyword evidence="3" id="KW-0805">Transcription regulation</keyword>
<dbReference type="SMART" id="SM00066">
    <property type="entry name" value="GAL4"/>
    <property type="match status" value="1"/>
</dbReference>
<dbReference type="GO" id="GO:0006351">
    <property type="term" value="P:DNA-templated transcription"/>
    <property type="evidence" value="ECO:0007669"/>
    <property type="project" value="InterPro"/>
</dbReference>
<keyword evidence="4" id="KW-0804">Transcription</keyword>
<gene>
    <name evidence="8" type="ORF">GGI19_002059</name>
</gene>
<feature type="region of interest" description="Disordered" evidence="6">
    <location>
        <begin position="218"/>
        <end position="264"/>
    </location>
</feature>
<dbReference type="Pfam" id="PF04082">
    <property type="entry name" value="Fungal_trans"/>
    <property type="match status" value="1"/>
</dbReference>
<dbReference type="InterPro" id="IPR001138">
    <property type="entry name" value="Zn2Cys6_DnaBD"/>
</dbReference>
<reference evidence="8" key="1">
    <citation type="submission" date="2022-07" db="EMBL/GenBank/DDBJ databases">
        <title>Phylogenomic reconstructions and comparative analyses of Kickxellomycotina fungi.</title>
        <authorList>
            <person name="Reynolds N.K."/>
            <person name="Stajich J.E."/>
            <person name="Barry K."/>
            <person name="Grigoriev I.V."/>
            <person name="Crous P."/>
            <person name="Smith M.E."/>
        </authorList>
    </citation>
    <scope>NUCLEOTIDE SEQUENCE</scope>
    <source>
        <strain evidence="8">BCRC 34297</strain>
    </source>
</reference>
<evidence type="ECO:0000256" key="4">
    <source>
        <dbReference type="ARBA" id="ARBA00023163"/>
    </source>
</evidence>
<feature type="compositionally biased region" description="Polar residues" evidence="6">
    <location>
        <begin position="894"/>
        <end position="906"/>
    </location>
</feature>
<dbReference type="Gene3D" id="4.10.240.10">
    <property type="entry name" value="Zn(2)-C6 fungal-type DNA-binding domain"/>
    <property type="match status" value="1"/>
</dbReference>
<evidence type="ECO:0000256" key="3">
    <source>
        <dbReference type="ARBA" id="ARBA00023015"/>
    </source>
</evidence>
<feature type="region of interest" description="Disordered" evidence="6">
    <location>
        <begin position="133"/>
        <end position="202"/>
    </location>
</feature>
<dbReference type="SUPFAM" id="SSF57701">
    <property type="entry name" value="Zn2/Cys6 DNA-binding domain"/>
    <property type="match status" value="1"/>
</dbReference>
<sequence length="1050" mass="114981">MADSSDSDQRTEPSRAGIANTSNGAEALAKKTPAKCQACTNCRQKKIKCDGSKPTCSACLRNAAECQYVPSRRRGRPARAHREYERPYANPLPILPRQPRAPAHQSDHHVKYQPPLQQLAPNRVLPTLPHLQPALAGQGTMPPPPPTAPPPPPPRATPSIATPNTPQLPPILPLHAPPPQHHAQNQLRPPYLNGQQQQPRHHQIAPLGSILAAALFPGSPNSLSEDDAGPSGGHRSSGSESPLPPHVRPPPFLVPGGDRGGHQTMAQATPLVIPRPSMLHASSNAANTSMVATSTYIDPNIIEFFHYFNALYPIVHWPSFKEAYDDGTVPNYLILAIRALSKRYSKQPSVVLSGQLYAAGQDLAAIATSLAEVATREDPNTYLIQTWIVLSMFEFGMGRIKQAADRRELAVRLAYQLELSNIEVRASQRRARSLIVAENCRRVWWTLFYADRYFSLVSSDPEIGPAIHESTYRVGFPRAMREATPPPMPMPQLSGGEGPRSHLSDVEFPRYDDHDVILWFQSAIPLSLIMGHLAHQCRAAEQLFRNGLAARPADRLWEDTEWLAALTEFTKSFLVIDAEIAQWRQQLNAATTVYSSSPSGSSSLADSPEVPQNEAMGDAGKNQAERTHSTRDVTLFHRELQYQGLVIIHQCLALYSYEKLRLSLSTLASACTSLLWLESTATQAWKKVVRAADVIRSRTNARATELANARASVSGTMANGAVPEPEWELCAPHMPFILYLSAKVHMCQYHWQKIALARTRAEASRMRQYQATRFAQEHPYRRTSMGRHALSIEPQVAPSFVQPFSQPTSAVGTPTSSHEGGGGWTNTTTHQTNGAHHPINQPSSATATSNTALSSSAPNGMSQLGRDANTTPVMTTSGAAALAAAQAAAAQAASSRHTTPQRSRGGSATHLHTLGAQDSGTPAGQMLAPGAKGVAANRMDTTTSTLSADSAPLDSSYMRHHGVSDQDDGFQMSVDDEINTDDEDVESKLARRVKSSQARLEMLLRLLATCQEYWADHDYVQLLREMLNWPDEWTTSMQMLERLLLELRID</sequence>
<evidence type="ECO:0000256" key="2">
    <source>
        <dbReference type="ARBA" id="ARBA00022723"/>
    </source>
</evidence>
<feature type="compositionally biased region" description="Low complexity" evidence="6">
    <location>
        <begin position="596"/>
        <end position="607"/>
    </location>
</feature>
<dbReference type="InterPro" id="IPR007219">
    <property type="entry name" value="XnlR_reg_dom"/>
</dbReference>
<comment type="caution">
    <text evidence="8">The sequence shown here is derived from an EMBL/GenBank/DDBJ whole genome shotgun (WGS) entry which is preliminary data.</text>
</comment>
<dbReference type="AlphaFoldDB" id="A0A9W8GWY3"/>
<dbReference type="InterPro" id="IPR036864">
    <property type="entry name" value="Zn2-C6_fun-type_DNA-bd_sf"/>
</dbReference>
<protein>
    <recommendedName>
        <fullName evidence="7">Zn(2)-C6 fungal-type domain-containing protein</fullName>
    </recommendedName>
</protein>
<dbReference type="Pfam" id="PF00172">
    <property type="entry name" value="Zn_clus"/>
    <property type="match status" value="1"/>
</dbReference>
<accession>A0A9W8GWY3</accession>
<dbReference type="PANTHER" id="PTHR47338">
    <property type="entry name" value="ZN(II)2CYS6 TRANSCRIPTION FACTOR (EUROFUNG)-RELATED"/>
    <property type="match status" value="1"/>
</dbReference>
<feature type="compositionally biased region" description="Pro residues" evidence="6">
    <location>
        <begin position="242"/>
        <end position="253"/>
    </location>
</feature>
<feature type="compositionally biased region" description="Low complexity" evidence="6">
    <location>
        <begin position="843"/>
        <end position="857"/>
    </location>
</feature>
<dbReference type="PANTHER" id="PTHR47338:SF5">
    <property type="entry name" value="ZN(II)2CYS6 TRANSCRIPTION FACTOR (EUROFUNG)"/>
    <property type="match status" value="1"/>
</dbReference>
<evidence type="ECO:0000256" key="1">
    <source>
        <dbReference type="ARBA" id="ARBA00004123"/>
    </source>
</evidence>
<dbReference type="OrthoDB" id="39175at2759"/>
<evidence type="ECO:0000259" key="7">
    <source>
        <dbReference type="PROSITE" id="PS50048"/>
    </source>
</evidence>
<dbReference type="PROSITE" id="PS50048">
    <property type="entry name" value="ZN2_CY6_FUNGAL_2"/>
    <property type="match status" value="1"/>
</dbReference>
<dbReference type="EMBL" id="JANBUH010000088">
    <property type="protein sequence ID" value="KAJ2754908.1"/>
    <property type="molecule type" value="Genomic_DNA"/>
</dbReference>
<dbReference type="GO" id="GO:0000981">
    <property type="term" value="F:DNA-binding transcription factor activity, RNA polymerase II-specific"/>
    <property type="evidence" value="ECO:0007669"/>
    <property type="project" value="InterPro"/>
</dbReference>
<feature type="domain" description="Zn(2)-C6 fungal-type" evidence="7">
    <location>
        <begin position="38"/>
        <end position="68"/>
    </location>
</feature>
<dbReference type="PROSITE" id="PS00463">
    <property type="entry name" value="ZN2_CY6_FUNGAL_1"/>
    <property type="match status" value="1"/>
</dbReference>
<dbReference type="GO" id="GO:0003677">
    <property type="term" value="F:DNA binding"/>
    <property type="evidence" value="ECO:0007669"/>
    <property type="project" value="InterPro"/>
</dbReference>
<feature type="region of interest" description="Disordered" evidence="6">
    <location>
        <begin position="596"/>
        <end position="628"/>
    </location>
</feature>
<dbReference type="CDD" id="cd12148">
    <property type="entry name" value="fungal_TF_MHR"/>
    <property type="match status" value="1"/>
</dbReference>
<feature type="compositionally biased region" description="Pro residues" evidence="6">
    <location>
        <begin position="141"/>
        <end position="156"/>
    </location>
</feature>
<dbReference type="CDD" id="cd00067">
    <property type="entry name" value="GAL4"/>
    <property type="match status" value="1"/>
</dbReference>
<feature type="region of interest" description="Disordered" evidence="6">
    <location>
        <begin position="71"/>
        <end position="110"/>
    </location>
</feature>
<name>A0A9W8GWY3_9FUNG</name>
<evidence type="ECO:0000313" key="8">
    <source>
        <dbReference type="EMBL" id="KAJ2754908.1"/>
    </source>
</evidence>
<dbReference type="GO" id="GO:0008270">
    <property type="term" value="F:zinc ion binding"/>
    <property type="evidence" value="ECO:0007669"/>
    <property type="project" value="InterPro"/>
</dbReference>
<dbReference type="GO" id="GO:0005634">
    <property type="term" value="C:nucleus"/>
    <property type="evidence" value="ECO:0007669"/>
    <property type="project" value="UniProtKB-SubCell"/>
</dbReference>
<feature type="compositionally biased region" description="Polar residues" evidence="6">
    <location>
        <begin position="858"/>
        <end position="872"/>
    </location>
</feature>
<evidence type="ECO:0000256" key="5">
    <source>
        <dbReference type="ARBA" id="ARBA00023242"/>
    </source>
</evidence>
<dbReference type="Proteomes" id="UP001140011">
    <property type="component" value="Unassembled WGS sequence"/>
</dbReference>
<feature type="region of interest" description="Disordered" evidence="6">
    <location>
        <begin position="1"/>
        <end position="26"/>
    </location>
</feature>
<feature type="compositionally biased region" description="Polar residues" evidence="6">
    <location>
        <begin position="802"/>
        <end position="818"/>
    </location>
</feature>
<feature type="region of interest" description="Disordered" evidence="6">
    <location>
        <begin position="891"/>
        <end position="928"/>
    </location>
</feature>
<proteinExistence type="predicted"/>